<organism evidence="1 2">
    <name type="scientific">Auriscalpium vulgare</name>
    <dbReference type="NCBI Taxonomy" id="40419"/>
    <lineage>
        <taxon>Eukaryota</taxon>
        <taxon>Fungi</taxon>
        <taxon>Dikarya</taxon>
        <taxon>Basidiomycota</taxon>
        <taxon>Agaricomycotina</taxon>
        <taxon>Agaricomycetes</taxon>
        <taxon>Russulales</taxon>
        <taxon>Auriscalpiaceae</taxon>
        <taxon>Auriscalpium</taxon>
    </lineage>
</organism>
<comment type="caution">
    <text evidence="1">The sequence shown here is derived from an EMBL/GenBank/DDBJ whole genome shotgun (WGS) entry which is preliminary data.</text>
</comment>
<keyword evidence="2" id="KW-1185">Reference proteome</keyword>
<evidence type="ECO:0000313" key="2">
    <source>
        <dbReference type="Proteomes" id="UP000814033"/>
    </source>
</evidence>
<gene>
    <name evidence="1" type="ORF">FA95DRAFT_1585203</name>
</gene>
<dbReference type="EMBL" id="MU276266">
    <property type="protein sequence ID" value="KAI0039757.1"/>
    <property type="molecule type" value="Genomic_DNA"/>
</dbReference>
<protein>
    <submittedName>
        <fullName evidence="1">Uncharacterized protein</fullName>
    </submittedName>
</protein>
<reference evidence="1" key="1">
    <citation type="submission" date="2021-02" db="EMBL/GenBank/DDBJ databases">
        <authorList>
            <consortium name="DOE Joint Genome Institute"/>
            <person name="Ahrendt S."/>
            <person name="Looney B.P."/>
            <person name="Miyauchi S."/>
            <person name="Morin E."/>
            <person name="Drula E."/>
            <person name="Courty P.E."/>
            <person name="Chicoki N."/>
            <person name="Fauchery L."/>
            <person name="Kohler A."/>
            <person name="Kuo A."/>
            <person name="Labutti K."/>
            <person name="Pangilinan J."/>
            <person name="Lipzen A."/>
            <person name="Riley R."/>
            <person name="Andreopoulos W."/>
            <person name="He G."/>
            <person name="Johnson J."/>
            <person name="Barry K.W."/>
            <person name="Grigoriev I.V."/>
            <person name="Nagy L."/>
            <person name="Hibbett D."/>
            <person name="Henrissat B."/>
            <person name="Matheny P.B."/>
            <person name="Labbe J."/>
            <person name="Martin F."/>
        </authorList>
    </citation>
    <scope>NUCLEOTIDE SEQUENCE</scope>
    <source>
        <strain evidence="1">FP105234-sp</strain>
    </source>
</reference>
<accession>A0ACB8R783</accession>
<proteinExistence type="predicted"/>
<name>A0ACB8R783_9AGAM</name>
<reference evidence="1" key="2">
    <citation type="journal article" date="2022" name="New Phytol.">
        <title>Evolutionary transition to the ectomycorrhizal habit in the genomes of a hyperdiverse lineage of mushroom-forming fungi.</title>
        <authorList>
            <person name="Looney B."/>
            <person name="Miyauchi S."/>
            <person name="Morin E."/>
            <person name="Drula E."/>
            <person name="Courty P.E."/>
            <person name="Kohler A."/>
            <person name="Kuo A."/>
            <person name="LaButti K."/>
            <person name="Pangilinan J."/>
            <person name="Lipzen A."/>
            <person name="Riley R."/>
            <person name="Andreopoulos W."/>
            <person name="He G."/>
            <person name="Johnson J."/>
            <person name="Nolan M."/>
            <person name="Tritt A."/>
            <person name="Barry K.W."/>
            <person name="Grigoriev I.V."/>
            <person name="Nagy L.G."/>
            <person name="Hibbett D."/>
            <person name="Henrissat B."/>
            <person name="Matheny P.B."/>
            <person name="Labbe J."/>
            <person name="Martin F.M."/>
        </authorList>
    </citation>
    <scope>NUCLEOTIDE SEQUENCE</scope>
    <source>
        <strain evidence="1">FP105234-sp</strain>
    </source>
</reference>
<sequence length="221" mass="24976">MCVNEFTEFLNDRWQHLLDFNQDFLLHPTNLAIYSVAIRRCGSPSSSIFGFIDCTICCICRPTEHQRQAYNGHKKVHSLEFQAVVLPNGMFGHLFGPVEGRRNNAHLLAASGLMELCALHAVLPGVDEDTPIEDQYFQVFGNPAYGVGMHIQSPFSGAGERTEEEQEYNRQMAAVRIEVEHAFGIVQLGVLLTNALNCFRPNQVSQYFDCRPPSLSEYFHH</sequence>
<dbReference type="Proteomes" id="UP000814033">
    <property type="component" value="Unassembled WGS sequence"/>
</dbReference>
<evidence type="ECO:0000313" key="1">
    <source>
        <dbReference type="EMBL" id="KAI0039757.1"/>
    </source>
</evidence>